<comment type="catalytic activity">
    <reaction evidence="12">
        <text>Hydrolysis of terminal, non-reducing beta-D-glucosyl residues with release of beta-D-glucose.</text>
        <dbReference type="EC" id="3.2.1.21"/>
    </reaction>
</comment>
<keyword evidence="5" id="KW-0238">DNA-binding</keyword>
<keyword evidence="3" id="KW-0136">Cellulose degradation</keyword>
<evidence type="ECO:0000256" key="7">
    <source>
        <dbReference type="ARBA" id="ARBA00023277"/>
    </source>
</evidence>
<evidence type="ECO:0000256" key="8">
    <source>
        <dbReference type="ARBA" id="ARBA00023295"/>
    </source>
</evidence>
<dbReference type="Proteomes" id="UP000315648">
    <property type="component" value="Unassembled WGS sequence"/>
</dbReference>
<dbReference type="PANTHER" id="PTHR10353:SF36">
    <property type="entry name" value="LP05116P"/>
    <property type="match status" value="1"/>
</dbReference>
<dbReference type="RefSeq" id="WP_144230758.1">
    <property type="nucleotide sequence ID" value="NZ_CBCRVV010000006.1"/>
</dbReference>
<dbReference type="PROSITE" id="PS01124">
    <property type="entry name" value="HTH_ARAC_FAMILY_2"/>
    <property type="match status" value="1"/>
</dbReference>
<dbReference type="Pfam" id="PF00232">
    <property type="entry name" value="Glyco_hydro_1"/>
    <property type="match status" value="1"/>
</dbReference>
<proteinExistence type="inferred from homology"/>
<dbReference type="Gene3D" id="3.20.20.80">
    <property type="entry name" value="Glycosidases"/>
    <property type="match status" value="1"/>
</dbReference>
<evidence type="ECO:0000256" key="11">
    <source>
        <dbReference type="PIRSR" id="PIRSR617736-2"/>
    </source>
</evidence>
<reference evidence="14 15" key="1">
    <citation type="submission" date="2019-07" db="EMBL/GenBank/DDBJ databases">
        <title>Description of 53C-WASEF.</title>
        <authorList>
            <person name="Pitt A."/>
            <person name="Hahn M.W."/>
        </authorList>
    </citation>
    <scope>NUCLEOTIDE SEQUENCE [LARGE SCALE GENOMIC DNA]</scope>
    <source>
        <strain evidence="14 15">53C-WASEF</strain>
    </source>
</reference>
<evidence type="ECO:0000256" key="1">
    <source>
        <dbReference type="ARBA" id="ARBA00010838"/>
    </source>
</evidence>
<accession>A0A556QJZ1</accession>
<gene>
    <name evidence="14" type="ORF">FPL22_12530</name>
</gene>
<feature type="binding site" evidence="11">
    <location>
        <position position="17"/>
    </location>
    <ligand>
        <name>substrate</name>
    </ligand>
</feature>
<dbReference type="InterPro" id="IPR001360">
    <property type="entry name" value="Glyco_hydro_1"/>
</dbReference>
<dbReference type="NCBIfam" id="TIGR03356">
    <property type="entry name" value="BGL"/>
    <property type="match status" value="1"/>
</dbReference>
<comment type="similarity">
    <text evidence="1 12">Belongs to the glycosyl hydrolase 1 family.</text>
</comment>
<evidence type="ECO:0000313" key="15">
    <source>
        <dbReference type="Proteomes" id="UP000315648"/>
    </source>
</evidence>
<dbReference type="Pfam" id="PF12833">
    <property type="entry name" value="HTH_18"/>
    <property type="match status" value="1"/>
</dbReference>
<dbReference type="OrthoDB" id="9776408at2"/>
<dbReference type="PANTHER" id="PTHR10353">
    <property type="entry name" value="GLYCOSYL HYDROLASE"/>
    <property type="match status" value="1"/>
</dbReference>
<dbReference type="GO" id="GO:0005829">
    <property type="term" value="C:cytosol"/>
    <property type="evidence" value="ECO:0007669"/>
    <property type="project" value="TreeGrafter"/>
</dbReference>
<comment type="caution">
    <text evidence="14">The sequence shown here is derived from an EMBL/GenBank/DDBJ whole genome shotgun (WGS) entry which is preliminary data.</text>
</comment>
<keyword evidence="9" id="KW-0624">Polysaccharide degradation</keyword>
<evidence type="ECO:0000256" key="3">
    <source>
        <dbReference type="ARBA" id="ARBA00023001"/>
    </source>
</evidence>
<feature type="binding site" evidence="11">
    <location>
        <position position="162"/>
    </location>
    <ligand>
        <name>substrate</name>
    </ligand>
</feature>
<dbReference type="SMART" id="SM00342">
    <property type="entry name" value="HTH_ARAC"/>
    <property type="match status" value="1"/>
</dbReference>
<dbReference type="Gene3D" id="1.10.10.60">
    <property type="entry name" value="Homeodomain-like"/>
    <property type="match status" value="2"/>
</dbReference>
<protein>
    <recommendedName>
        <fullName evidence="12">Beta-glucosidase</fullName>
        <ecNumber evidence="12">3.2.1.21</ecNumber>
    </recommendedName>
</protein>
<evidence type="ECO:0000256" key="12">
    <source>
        <dbReference type="RuleBase" id="RU361175"/>
    </source>
</evidence>
<dbReference type="InterPro" id="IPR018060">
    <property type="entry name" value="HTH_AraC"/>
</dbReference>
<evidence type="ECO:0000256" key="10">
    <source>
        <dbReference type="PIRSR" id="PIRSR617736-1"/>
    </source>
</evidence>
<dbReference type="InterPro" id="IPR017736">
    <property type="entry name" value="Glyco_hydro_1_beta-glucosidase"/>
</dbReference>
<dbReference type="SUPFAM" id="SSF51445">
    <property type="entry name" value="(Trans)glycosidases"/>
    <property type="match status" value="1"/>
</dbReference>
<feature type="binding site" evidence="11">
    <location>
        <position position="402"/>
    </location>
    <ligand>
        <name>substrate</name>
    </ligand>
</feature>
<evidence type="ECO:0000256" key="9">
    <source>
        <dbReference type="ARBA" id="ARBA00023326"/>
    </source>
</evidence>
<keyword evidence="4" id="KW-0805">Transcription regulation</keyword>
<evidence type="ECO:0000256" key="4">
    <source>
        <dbReference type="ARBA" id="ARBA00023015"/>
    </source>
</evidence>
<dbReference type="InterPro" id="IPR009057">
    <property type="entry name" value="Homeodomain-like_sf"/>
</dbReference>
<dbReference type="SUPFAM" id="SSF46689">
    <property type="entry name" value="Homeodomain-like"/>
    <property type="match status" value="2"/>
</dbReference>
<feature type="binding site" evidence="11">
    <location>
        <position position="118"/>
    </location>
    <ligand>
        <name>substrate</name>
    </ligand>
</feature>
<keyword evidence="15" id="KW-1185">Reference proteome</keyword>
<keyword evidence="7" id="KW-0119">Carbohydrate metabolism</keyword>
<dbReference type="GO" id="GO:0008422">
    <property type="term" value="F:beta-glucosidase activity"/>
    <property type="evidence" value="ECO:0007669"/>
    <property type="project" value="UniProtKB-EC"/>
</dbReference>
<keyword evidence="2 12" id="KW-0378">Hydrolase</keyword>
<dbReference type="EC" id="3.2.1.21" evidence="12"/>
<feature type="active site" description="Nucleophile" evidence="10">
    <location>
        <position position="355"/>
    </location>
</feature>
<sequence>MSFPDKFSWGAVTSAYQIEGAWEADGKGPSVWDMFTRRRGHVWDGQTGQVACDHYNHYKGDVALMAQMGLNAYRFSVCWPRVMPSGTGAVNEAGLAFYDRLVDELLAAGVQPWVTLFHWDFPYQLFLRGGWLNPESPAWFAKYTAAVVDRLSDRVTHWVTLNEPQCFIGLGHASGEHAPGLKLDLPEVLLAGHHALLAHGRAVEVIRERAKKKPIVGWSPAGTIYYPATESSEDIAAARVATNSVWPDGVWNNRWWGDPVVFGNYPEEGLRVYGAAAPRATKADFKIIQQPIDFYGCNIFQGEAIKAGPGGAPTLAPLPPGHPRTLYLWSQTPEALYWGPKFLAETYKLPIVITECGMSNCDMVGHDGRVHDQVRIEFMISYLLQLRRALAEGIDVRGYFNWSLMDNFEWQEGYKHRFGLIHVDYATQRRTLKDSAHWFREVIVSNGAALEKYVPDAGPPQPYVIQETMRYVAAHVGESFNIKDLAAHLRCHPDFLSRKFKQQVGEDLSAYIRRVRIDHARELLKQSGSLIDDVAEKSGFSDRIHFTKVFRRVTGQTPGQFQRQFRAGVGERAGVVADPRLKSKNPRSATGA</sequence>
<dbReference type="InterPro" id="IPR017853">
    <property type="entry name" value="GH"/>
</dbReference>
<evidence type="ECO:0000259" key="13">
    <source>
        <dbReference type="PROSITE" id="PS01124"/>
    </source>
</evidence>
<dbReference type="AlphaFoldDB" id="A0A556QJZ1"/>
<dbReference type="GO" id="GO:0043565">
    <property type="term" value="F:sequence-specific DNA binding"/>
    <property type="evidence" value="ECO:0007669"/>
    <property type="project" value="InterPro"/>
</dbReference>
<keyword evidence="6" id="KW-0804">Transcription</keyword>
<feature type="domain" description="HTH araC/xylS-type" evidence="13">
    <location>
        <begin position="466"/>
        <end position="564"/>
    </location>
</feature>
<feature type="active site" description="Proton donor" evidence="10">
    <location>
        <position position="163"/>
    </location>
</feature>
<evidence type="ECO:0000313" key="14">
    <source>
        <dbReference type="EMBL" id="TSJ76937.1"/>
    </source>
</evidence>
<keyword evidence="8 12" id="KW-0326">Glycosidase</keyword>
<dbReference type="GO" id="GO:0030245">
    <property type="term" value="P:cellulose catabolic process"/>
    <property type="evidence" value="ECO:0007669"/>
    <property type="project" value="UniProtKB-KW"/>
</dbReference>
<organism evidence="14 15">
    <name type="scientific">Rariglobus hedericola</name>
    <dbReference type="NCBI Taxonomy" id="2597822"/>
    <lineage>
        <taxon>Bacteria</taxon>
        <taxon>Pseudomonadati</taxon>
        <taxon>Verrucomicrobiota</taxon>
        <taxon>Opitutia</taxon>
        <taxon>Opitutales</taxon>
        <taxon>Opitutaceae</taxon>
        <taxon>Rariglobus</taxon>
    </lineage>
</organism>
<dbReference type="EMBL" id="VMBG01000002">
    <property type="protein sequence ID" value="TSJ76937.1"/>
    <property type="molecule type" value="Genomic_DNA"/>
</dbReference>
<dbReference type="InterPro" id="IPR018062">
    <property type="entry name" value="HTH_AraC-typ_CS"/>
</dbReference>
<evidence type="ECO:0000256" key="2">
    <source>
        <dbReference type="ARBA" id="ARBA00022801"/>
    </source>
</evidence>
<dbReference type="PROSITE" id="PS00041">
    <property type="entry name" value="HTH_ARAC_FAMILY_1"/>
    <property type="match status" value="1"/>
</dbReference>
<feature type="binding site" evidence="11">
    <location>
        <begin position="409"/>
        <end position="410"/>
    </location>
    <ligand>
        <name>substrate</name>
    </ligand>
</feature>
<dbReference type="PRINTS" id="PR00131">
    <property type="entry name" value="GLHYDRLASE1"/>
</dbReference>
<evidence type="ECO:0000256" key="6">
    <source>
        <dbReference type="ARBA" id="ARBA00023163"/>
    </source>
</evidence>
<dbReference type="FunFam" id="3.20.20.80:FF:000004">
    <property type="entry name" value="Beta-glucosidase 6-phospho-beta-glucosidase"/>
    <property type="match status" value="1"/>
</dbReference>
<evidence type="ECO:0000256" key="5">
    <source>
        <dbReference type="ARBA" id="ARBA00023125"/>
    </source>
</evidence>
<dbReference type="GO" id="GO:0003700">
    <property type="term" value="F:DNA-binding transcription factor activity"/>
    <property type="evidence" value="ECO:0007669"/>
    <property type="project" value="InterPro"/>
</dbReference>
<name>A0A556QJZ1_9BACT</name>